<name>A0A9N9P7M9_9GLOM</name>
<keyword evidence="3" id="KW-1185">Reference proteome</keyword>
<accession>A0A9N9P7M9</accession>
<keyword evidence="1" id="KW-0812">Transmembrane</keyword>
<evidence type="ECO:0000313" key="3">
    <source>
        <dbReference type="Proteomes" id="UP000789405"/>
    </source>
</evidence>
<dbReference type="OrthoDB" id="2345119at2759"/>
<sequence length="86" mass="9977">VYTIRTIHDINPIPFICPSNYPYAFWIIETACKIRAANSICMWMYLTLMLIIICIGDRFFNNNNSTKKDIGYPEFMSSSSIIENNV</sequence>
<keyword evidence="1" id="KW-0472">Membrane</keyword>
<feature type="transmembrane region" description="Helical" evidence="1">
    <location>
        <begin position="42"/>
        <end position="60"/>
    </location>
</feature>
<keyword evidence="1" id="KW-1133">Transmembrane helix</keyword>
<protein>
    <submittedName>
        <fullName evidence="2">25158_t:CDS:1</fullName>
    </submittedName>
</protein>
<evidence type="ECO:0000256" key="1">
    <source>
        <dbReference type="SAM" id="Phobius"/>
    </source>
</evidence>
<evidence type="ECO:0000313" key="2">
    <source>
        <dbReference type="EMBL" id="CAG8797749.1"/>
    </source>
</evidence>
<dbReference type="EMBL" id="CAJVPY010032414">
    <property type="protein sequence ID" value="CAG8797749.1"/>
    <property type="molecule type" value="Genomic_DNA"/>
</dbReference>
<dbReference type="Proteomes" id="UP000789405">
    <property type="component" value="Unassembled WGS sequence"/>
</dbReference>
<dbReference type="AlphaFoldDB" id="A0A9N9P7M9"/>
<comment type="caution">
    <text evidence="2">The sequence shown here is derived from an EMBL/GenBank/DDBJ whole genome shotgun (WGS) entry which is preliminary data.</text>
</comment>
<gene>
    <name evidence="2" type="ORF">DERYTH_LOCUS22736</name>
</gene>
<feature type="non-terminal residue" evidence="2">
    <location>
        <position position="1"/>
    </location>
</feature>
<proteinExistence type="predicted"/>
<organism evidence="2 3">
    <name type="scientific">Dentiscutata erythropus</name>
    <dbReference type="NCBI Taxonomy" id="1348616"/>
    <lineage>
        <taxon>Eukaryota</taxon>
        <taxon>Fungi</taxon>
        <taxon>Fungi incertae sedis</taxon>
        <taxon>Mucoromycota</taxon>
        <taxon>Glomeromycotina</taxon>
        <taxon>Glomeromycetes</taxon>
        <taxon>Diversisporales</taxon>
        <taxon>Gigasporaceae</taxon>
        <taxon>Dentiscutata</taxon>
    </lineage>
</organism>
<reference evidence="2" key="1">
    <citation type="submission" date="2021-06" db="EMBL/GenBank/DDBJ databases">
        <authorList>
            <person name="Kallberg Y."/>
            <person name="Tangrot J."/>
            <person name="Rosling A."/>
        </authorList>
    </citation>
    <scope>NUCLEOTIDE SEQUENCE</scope>
    <source>
        <strain evidence="2">MA453B</strain>
    </source>
</reference>